<evidence type="ECO:0000256" key="1">
    <source>
        <dbReference type="ARBA" id="ARBA00004443"/>
    </source>
</evidence>
<reference evidence="10" key="1">
    <citation type="journal article" date="2023" name="Commun. Biol.">
        <title>Genome analysis of Parmales, the sister group of diatoms, reveals the evolutionary specialization of diatoms from phago-mixotrophs to photoautotrophs.</title>
        <authorList>
            <person name="Ban H."/>
            <person name="Sato S."/>
            <person name="Yoshikawa S."/>
            <person name="Yamada K."/>
            <person name="Nakamura Y."/>
            <person name="Ichinomiya M."/>
            <person name="Sato N."/>
            <person name="Blanc-Mathieu R."/>
            <person name="Endo H."/>
            <person name="Kuwata A."/>
            <person name="Ogata H."/>
        </authorList>
    </citation>
    <scope>NUCLEOTIDE SEQUENCE [LARGE SCALE GENOMIC DNA]</scope>
    <source>
        <strain evidence="10">NIES 3700</strain>
    </source>
</reference>
<dbReference type="GO" id="GO:0045271">
    <property type="term" value="C:respiratory chain complex I"/>
    <property type="evidence" value="ECO:0007669"/>
    <property type="project" value="UniProtKB-ARBA"/>
</dbReference>
<dbReference type="EMBL" id="BRXW01000598">
    <property type="protein sequence ID" value="GMH68781.1"/>
    <property type="molecule type" value="Genomic_DNA"/>
</dbReference>
<comment type="subcellular location">
    <subcellularLocation>
        <location evidence="1">Mitochondrion inner membrane</location>
        <topology evidence="1">Peripheral membrane protein</topology>
        <orientation evidence="1">Matrix side</orientation>
    </subcellularLocation>
</comment>
<evidence type="ECO:0000256" key="2">
    <source>
        <dbReference type="ARBA" id="ARBA00008317"/>
    </source>
</evidence>
<dbReference type="PANTHER" id="PTHR13094">
    <property type="entry name" value="NADH-UBIQUINONE OXIDOREDUCTASE PDSW SUBUNIT"/>
    <property type="match status" value="1"/>
</dbReference>
<evidence type="ECO:0000313" key="9">
    <source>
        <dbReference type="EMBL" id="GMH68781.1"/>
    </source>
</evidence>
<dbReference type="PANTHER" id="PTHR13094:SF1">
    <property type="entry name" value="NADH DEHYDROGENASE [UBIQUINONE] 1 BETA SUBCOMPLEX SUBUNIT 10"/>
    <property type="match status" value="1"/>
</dbReference>
<accession>A0A9W7AA15</accession>
<dbReference type="InterPro" id="IPR019377">
    <property type="entry name" value="NADH_UbQ_OxRdtase_su10"/>
</dbReference>
<dbReference type="OrthoDB" id="10252718at2759"/>
<dbReference type="AlphaFoldDB" id="A0A9W7AA15"/>
<keyword evidence="6" id="KW-0249">Electron transport</keyword>
<comment type="caution">
    <text evidence="9">The sequence shown here is derived from an EMBL/GenBank/DDBJ whole genome shotgun (WGS) entry which is preliminary data.</text>
</comment>
<gene>
    <name evidence="9" type="ORF">TrLO_g1821</name>
</gene>
<keyword evidence="8" id="KW-0472">Membrane</keyword>
<evidence type="ECO:0000256" key="4">
    <source>
        <dbReference type="ARBA" id="ARBA00022660"/>
    </source>
</evidence>
<keyword evidence="5" id="KW-0999">Mitochondrion inner membrane</keyword>
<evidence type="ECO:0000256" key="3">
    <source>
        <dbReference type="ARBA" id="ARBA00022448"/>
    </source>
</evidence>
<keyword evidence="3" id="KW-0813">Transport</keyword>
<evidence type="ECO:0000256" key="7">
    <source>
        <dbReference type="ARBA" id="ARBA00023128"/>
    </source>
</evidence>
<keyword evidence="4" id="KW-0679">Respiratory chain</keyword>
<dbReference type="Proteomes" id="UP001165122">
    <property type="component" value="Unassembled WGS sequence"/>
</dbReference>
<dbReference type="InterPro" id="IPR039993">
    <property type="entry name" value="NDUFB10"/>
</dbReference>
<evidence type="ECO:0000256" key="5">
    <source>
        <dbReference type="ARBA" id="ARBA00022792"/>
    </source>
</evidence>
<name>A0A9W7AA15_9STRA</name>
<proteinExistence type="inferred from homology"/>
<evidence type="ECO:0000313" key="10">
    <source>
        <dbReference type="Proteomes" id="UP001165122"/>
    </source>
</evidence>
<protein>
    <submittedName>
        <fullName evidence="9">Uncharacterized protein</fullName>
    </submittedName>
</protein>
<keyword evidence="10" id="KW-1185">Reference proteome</keyword>
<dbReference type="Pfam" id="PF10249">
    <property type="entry name" value="NDUFB10"/>
    <property type="match status" value="1"/>
</dbReference>
<comment type="similarity">
    <text evidence="2">Belongs to the complex I NDUFB10 subunit family.</text>
</comment>
<evidence type="ECO:0000256" key="6">
    <source>
        <dbReference type="ARBA" id="ARBA00022982"/>
    </source>
</evidence>
<organism evidence="9 10">
    <name type="scientific">Triparma laevis f. longispina</name>
    <dbReference type="NCBI Taxonomy" id="1714387"/>
    <lineage>
        <taxon>Eukaryota</taxon>
        <taxon>Sar</taxon>
        <taxon>Stramenopiles</taxon>
        <taxon>Ochrophyta</taxon>
        <taxon>Bolidophyceae</taxon>
        <taxon>Parmales</taxon>
        <taxon>Triparmaceae</taxon>
        <taxon>Triparma</taxon>
    </lineage>
</organism>
<keyword evidence="7" id="KW-0496">Mitochondrion</keyword>
<dbReference type="GO" id="GO:0005743">
    <property type="term" value="C:mitochondrial inner membrane"/>
    <property type="evidence" value="ECO:0007669"/>
    <property type="project" value="UniProtKB-SubCell"/>
</dbReference>
<evidence type="ECO:0000256" key="8">
    <source>
        <dbReference type="ARBA" id="ARBA00023136"/>
    </source>
</evidence>
<sequence>MSGMYDQPPASDISPSGMKAYPVVSGVGAGRGRAADTVGFHNAGEQRSREMQVEIETIKLLRQDVVSCYRREGVNHYANCRKEVDKYVTAISDPDLLNPKQRQAKATAKGGE</sequence>